<proteinExistence type="predicted"/>
<reference evidence="1" key="1">
    <citation type="journal article" date="2021" name="Viruses">
        <title>Novel Viruses That Lyse Plant and Human Strains of Kosakonia cowanii.</title>
        <authorList>
            <person name="Petrzik K."/>
            <person name="Brazdova S."/>
            <person name="Krawczyk K."/>
        </authorList>
    </citation>
    <scope>NUCLEOTIDE SEQUENCE</scope>
</reference>
<evidence type="ECO:0000313" key="2">
    <source>
        <dbReference type="Proteomes" id="UP000828443"/>
    </source>
</evidence>
<name>A0AAE7WF35_9CAUD</name>
<dbReference type="KEGG" id="vg:77953081"/>
<sequence>MAERKRWDLAHLAHFTQLQNDVRNAPVMKDTVEFKDPDGQFFTILTSSIRSVSQRNRSVYLNLFDNSAIEIGNDYDRARDILHNAYYPPTEYYIAGIEGQVHYIPVLQVRNLIDKGSFTSVFLIDGTEYTLPCSADAFLASKVEIKG</sequence>
<organism evidence="1 2">
    <name type="scientific">Kosakonia phage Kc263</name>
    <dbReference type="NCBI Taxonomy" id="2863194"/>
    <lineage>
        <taxon>Viruses</taxon>
        <taxon>Duplodnaviria</taxon>
        <taxon>Heunggongvirae</taxon>
        <taxon>Uroviricota</taxon>
        <taxon>Caudoviricetes</taxon>
        <taxon>Chimalliviridae</taxon>
        <taxon>Branisovskavirus</taxon>
        <taxon>Branisovskavirus Kc263</taxon>
    </lineage>
</organism>
<keyword evidence="2" id="KW-1185">Reference proteome</keyword>
<dbReference type="GeneID" id="77953081"/>
<dbReference type="EMBL" id="MZ348422">
    <property type="protein sequence ID" value="QYN79904.1"/>
    <property type="molecule type" value="Genomic_DNA"/>
</dbReference>
<dbReference type="RefSeq" id="YP_010676716.1">
    <property type="nucleotide sequence ID" value="NC_071015.1"/>
</dbReference>
<accession>A0AAE7WF35</accession>
<protein>
    <submittedName>
        <fullName evidence="1">Uncharacterized protein</fullName>
    </submittedName>
</protein>
<evidence type="ECO:0000313" key="1">
    <source>
        <dbReference type="EMBL" id="QYN79904.1"/>
    </source>
</evidence>
<dbReference type="Proteomes" id="UP000828443">
    <property type="component" value="Segment"/>
</dbReference>